<accession>A0A087RWV9</accession>
<name>A0A087RWV9_9ARCH</name>
<reference evidence="2 3" key="1">
    <citation type="submission" date="2014-06" db="EMBL/GenBank/DDBJ databases">
        <authorList>
            <person name="Ngugi D.K."/>
            <person name="Blom J."/>
            <person name="Alam I."/>
            <person name="Rashid M."/>
            <person name="Baalawi W."/>
            <person name="Zhang G."/>
            <person name="Hikmawan T."/>
            <person name="Guan Y."/>
            <person name="Antunes A."/>
            <person name="Siam R."/>
            <person name="El-Dorry H."/>
            <person name="Bajic V."/>
            <person name="Stingl U."/>
        </authorList>
    </citation>
    <scope>NUCLEOTIDE SEQUENCE [LARGE SCALE GENOMIC DNA]</scope>
    <source>
        <strain evidence="2">SCGC AAA799-P11</strain>
    </source>
</reference>
<organism evidence="2 3">
    <name type="scientific">Marine Group I thaumarchaeote SCGC AAA799-P11</name>
    <dbReference type="NCBI Taxonomy" id="1502295"/>
    <lineage>
        <taxon>Archaea</taxon>
        <taxon>Nitrososphaerota</taxon>
        <taxon>Marine Group I</taxon>
    </lineage>
</organism>
<dbReference type="Pfam" id="PF13240">
    <property type="entry name" value="Zn_Ribbon_1"/>
    <property type="match status" value="1"/>
</dbReference>
<gene>
    <name evidence="2" type="ORF">AAA799P11_01276</name>
</gene>
<dbReference type="PATRIC" id="fig|1502295.3.peg.1219"/>
<keyword evidence="3" id="KW-1185">Reference proteome</keyword>
<dbReference type="Proteomes" id="UP000029387">
    <property type="component" value="Unassembled WGS sequence"/>
</dbReference>
<dbReference type="InterPro" id="IPR026870">
    <property type="entry name" value="Zinc_ribbon_dom"/>
</dbReference>
<evidence type="ECO:0000313" key="2">
    <source>
        <dbReference type="EMBL" id="KFM17963.1"/>
    </source>
</evidence>
<dbReference type="EMBL" id="JOSZ01000026">
    <property type="protein sequence ID" value="KFM17963.1"/>
    <property type="molecule type" value="Genomic_DNA"/>
</dbReference>
<proteinExistence type="predicted"/>
<sequence length="119" mass="13095">MEVFDGKKAAQEYMSKHTLAFSTPELTLMRFAFWLGDSVPDPNNEGKGIPRMMTFLTEQDFEPVLIDDEKYEPSGAVKSSGLVGNAYTEQKTDGKFCSECGTSLSATAKFCPECGTTQE</sequence>
<dbReference type="AlphaFoldDB" id="A0A087RWV9"/>
<evidence type="ECO:0000313" key="3">
    <source>
        <dbReference type="Proteomes" id="UP000029387"/>
    </source>
</evidence>
<comment type="caution">
    <text evidence="2">The sequence shown here is derived from an EMBL/GenBank/DDBJ whole genome shotgun (WGS) entry which is preliminary data.</text>
</comment>
<feature type="domain" description="Zinc-ribbon" evidence="1">
    <location>
        <begin position="96"/>
        <end position="116"/>
    </location>
</feature>
<evidence type="ECO:0000259" key="1">
    <source>
        <dbReference type="Pfam" id="PF13240"/>
    </source>
</evidence>
<protein>
    <submittedName>
        <fullName evidence="2">Zinc-ribbon domain protein</fullName>
    </submittedName>
</protein>